<organism evidence="1">
    <name type="scientific">uncultured Caudovirales phage</name>
    <dbReference type="NCBI Taxonomy" id="2100421"/>
    <lineage>
        <taxon>Viruses</taxon>
        <taxon>Duplodnaviria</taxon>
        <taxon>Heunggongvirae</taxon>
        <taxon>Uroviricota</taxon>
        <taxon>Caudoviricetes</taxon>
        <taxon>Peduoviridae</taxon>
        <taxon>Maltschvirus</taxon>
        <taxon>Maltschvirus maltsch</taxon>
    </lineage>
</organism>
<gene>
    <name evidence="1" type="ORF">UFOVP1597_36</name>
</gene>
<proteinExistence type="predicted"/>
<name>A0A6J5SVT2_9CAUD</name>
<sequence>MVMSSITVKGIVPDLSILGNFQRFSFAEKDSSFQLKNLFAPTSTAPASTSLDFVDNVLSGFRFLYEKSTAAADVVFRMQAFDSTGLVSNIFKIMPEINFTFSFGVPVLTQSLSADTLQVTNDATVRGDLRVDGIIYGARAVGFVYLARSTNIQLTTKTSKTPVITTAGLMKGFTTGDVSNRLVATVSGTYMVNFNMSIITGSATFITAFLYKNGVAVPSAESYFLKPAGTQTSTFAITYPLELAAGDFIEIWNNSQIAESVPLIDFQLSIYSV</sequence>
<evidence type="ECO:0000313" key="1">
    <source>
        <dbReference type="EMBL" id="CAB4218731.1"/>
    </source>
</evidence>
<dbReference type="InterPro" id="IPR008983">
    <property type="entry name" value="Tumour_necrosis_fac-like_dom"/>
</dbReference>
<accession>A0A6J5SVT2</accession>
<dbReference type="Gene3D" id="2.60.120.40">
    <property type="match status" value="1"/>
</dbReference>
<dbReference type="EMBL" id="LR797461">
    <property type="protein sequence ID" value="CAB4218731.1"/>
    <property type="molecule type" value="Genomic_DNA"/>
</dbReference>
<reference evidence="1" key="1">
    <citation type="submission" date="2020-05" db="EMBL/GenBank/DDBJ databases">
        <authorList>
            <person name="Chiriac C."/>
            <person name="Salcher M."/>
            <person name="Ghai R."/>
            <person name="Kavagutti S V."/>
        </authorList>
    </citation>
    <scope>NUCLEOTIDE SEQUENCE</scope>
</reference>
<protein>
    <submittedName>
        <fullName evidence="1">Uncharacterized protein</fullName>
    </submittedName>
</protein>